<dbReference type="RefSeq" id="WP_193910365.1">
    <property type="nucleotide sequence ID" value="NZ_JADEXG010000056.1"/>
</dbReference>
<dbReference type="GO" id="GO:0030435">
    <property type="term" value="P:sporulation resulting in formation of a cellular spore"/>
    <property type="evidence" value="ECO:0007669"/>
    <property type="project" value="InterPro"/>
</dbReference>
<comment type="caution">
    <text evidence="3">The sequence shown here is derived from an EMBL/GenBank/DDBJ whole genome shotgun (WGS) entry which is preliminary data.</text>
</comment>
<feature type="signal peptide" evidence="1">
    <location>
        <begin position="1"/>
        <end position="34"/>
    </location>
</feature>
<keyword evidence="1" id="KW-0732">Signal</keyword>
<name>A0A8J7ASY4_9CYAN</name>
<dbReference type="PANTHER" id="PTHR30032">
    <property type="entry name" value="N-ACETYLMURAMOYL-L-ALANINE AMIDASE-RELATED"/>
    <property type="match status" value="1"/>
</dbReference>
<feature type="chain" id="PRO_5035209665" evidence="1">
    <location>
        <begin position="35"/>
        <end position="557"/>
    </location>
</feature>
<reference evidence="3" key="1">
    <citation type="submission" date="2020-10" db="EMBL/GenBank/DDBJ databases">
        <authorList>
            <person name="Castelo-Branco R."/>
            <person name="Eusebio N."/>
            <person name="Adriana R."/>
            <person name="Vieira A."/>
            <person name="Brugerolle De Fraissinette N."/>
            <person name="Rezende De Castro R."/>
            <person name="Schneider M.P."/>
            <person name="Vasconcelos V."/>
            <person name="Leao P.N."/>
        </authorList>
    </citation>
    <scope>NUCLEOTIDE SEQUENCE</scope>
    <source>
        <strain evidence="3">LEGE 07310</strain>
    </source>
</reference>
<proteinExistence type="predicted"/>
<dbReference type="InterPro" id="IPR013693">
    <property type="entry name" value="SpoIID/LytB_N"/>
</dbReference>
<evidence type="ECO:0000259" key="2">
    <source>
        <dbReference type="Pfam" id="PF08486"/>
    </source>
</evidence>
<sequence length="557" mass="61236">MLFALLSRPIATAAGTICLSAAFWGFGPSAQAQAENFGTANPEIKVGIVQRFGQDPDAQLVLEPLSGDRLTLQFNTGGQPQTVTTDRVQIAVESVPLDAPELQEWVVLSTHRSFESAEDSANRWQLQGIETEIAQPDAWQVWAKREVYSTPLLRRLLLDSLQAAGYSTTYIDSRVVTALPKASFTANGYRYSRDQLRITSANRRIQVNQDGSRSLFAGDLTLQPNAYSTYTLVNQVPVELYLRGVVPHEIGASAPTAAVQAQAVLARTYALRNLRRFEIDDYQICADTQCQVYFGLGGAHPATDRAIAATQGLVLTYGDELVDALYSSTTGGVTASFSDVWNGPDRPYLQPVIDSVQTNWDLAQKPLSEEANFRAFIGLSEGFNEDDWPAFRWDRQASLEDITRVMKTYLGNRQHPLANLTQVTGLAVTERSRSGRVQKLQVNTDVGSFELLKDEAVKALVPPRSLLFYLEPVYETAASPAEPSASAQPAPQLQGYRFIGGGFGHGVGMSQTGSYRLAEYGWSGSQILQFYYPGTELRPISDEITFWQPSGPRAEQP</sequence>
<feature type="domain" description="Sporulation stage II protein D amidase enhancer LytB N-terminal" evidence="2">
    <location>
        <begin position="228"/>
        <end position="317"/>
    </location>
</feature>
<evidence type="ECO:0000313" key="4">
    <source>
        <dbReference type="Proteomes" id="UP000636505"/>
    </source>
</evidence>
<keyword evidence="4" id="KW-1185">Reference proteome</keyword>
<accession>A0A8J7ASY4</accession>
<dbReference type="GO" id="GO:0030288">
    <property type="term" value="C:outer membrane-bounded periplasmic space"/>
    <property type="evidence" value="ECO:0007669"/>
    <property type="project" value="TreeGrafter"/>
</dbReference>
<dbReference type="EMBL" id="JADEXG010000056">
    <property type="protein sequence ID" value="MBE9079419.1"/>
    <property type="molecule type" value="Genomic_DNA"/>
</dbReference>
<protein>
    <submittedName>
        <fullName evidence="3">SpoIID/LytB domain-containing protein</fullName>
    </submittedName>
</protein>
<dbReference type="InterPro" id="IPR051922">
    <property type="entry name" value="Bact_Sporulation_Assoc"/>
</dbReference>
<evidence type="ECO:0000313" key="3">
    <source>
        <dbReference type="EMBL" id="MBE9079419.1"/>
    </source>
</evidence>
<dbReference type="InterPro" id="IPR013486">
    <property type="entry name" value="SpoIID/LytB"/>
</dbReference>
<evidence type="ECO:0000256" key="1">
    <source>
        <dbReference type="SAM" id="SignalP"/>
    </source>
</evidence>
<dbReference type="AlphaFoldDB" id="A0A8J7ASY4"/>
<gene>
    <name evidence="3" type="ORF">IQ241_19310</name>
</gene>
<dbReference type="NCBIfam" id="TIGR02669">
    <property type="entry name" value="SpoIID_LytB"/>
    <property type="match status" value="1"/>
</dbReference>
<dbReference type="PANTHER" id="PTHR30032:SF4">
    <property type="entry name" value="AMIDASE ENHANCER"/>
    <property type="match status" value="1"/>
</dbReference>
<dbReference type="Pfam" id="PF08486">
    <property type="entry name" value="SpoIID"/>
    <property type="match status" value="1"/>
</dbReference>
<organism evidence="3 4">
    <name type="scientific">Vasconcelosia minhoensis LEGE 07310</name>
    <dbReference type="NCBI Taxonomy" id="915328"/>
    <lineage>
        <taxon>Bacteria</taxon>
        <taxon>Bacillati</taxon>
        <taxon>Cyanobacteriota</taxon>
        <taxon>Cyanophyceae</taxon>
        <taxon>Nodosilineales</taxon>
        <taxon>Cymatolegaceae</taxon>
        <taxon>Vasconcelosia</taxon>
        <taxon>Vasconcelosia minhoensis</taxon>
    </lineage>
</organism>
<dbReference type="Proteomes" id="UP000636505">
    <property type="component" value="Unassembled WGS sequence"/>
</dbReference>